<dbReference type="InterPro" id="IPR000795">
    <property type="entry name" value="T_Tr_GTP-bd_dom"/>
</dbReference>
<dbReference type="PROSITE" id="PS51722">
    <property type="entry name" value="G_TR_2"/>
    <property type="match status" value="1"/>
</dbReference>
<name>A0A7S1KT15_9EUKA</name>
<dbReference type="SUPFAM" id="SSF50447">
    <property type="entry name" value="Translation proteins"/>
    <property type="match status" value="1"/>
</dbReference>
<dbReference type="CDD" id="cd01883">
    <property type="entry name" value="EF1_alpha"/>
    <property type="match status" value="1"/>
</dbReference>
<dbReference type="InterPro" id="IPR004161">
    <property type="entry name" value="EFTu-like_2"/>
</dbReference>
<dbReference type="InterPro" id="IPR009000">
    <property type="entry name" value="Transl_B-barrel_sf"/>
</dbReference>
<dbReference type="GO" id="GO:0005737">
    <property type="term" value="C:cytoplasm"/>
    <property type="evidence" value="ECO:0007669"/>
    <property type="project" value="UniProtKB-SubCell"/>
</dbReference>
<accession>A0A7S1KT15</accession>
<evidence type="ECO:0000256" key="4">
    <source>
        <dbReference type="ARBA" id="ARBA00022741"/>
    </source>
</evidence>
<dbReference type="PRINTS" id="PR00315">
    <property type="entry name" value="ELONGATNFCT"/>
</dbReference>
<evidence type="ECO:0000313" key="7">
    <source>
        <dbReference type="EMBL" id="CAD9084398.1"/>
    </source>
</evidence>
<keyword evidence="4" id="KW-0547">Nucleotide-binding</keyword>
<dbReference type="Pfam" id="PF00009">
    <property type="entry name" value="GTP_EFTU"/>
    <property type="match status" value="1"/>
</dbReference>
<dbReference type="EMBL" id="HBGD01009293">
    <property type="protein sequence ID" value="CAD9084398.1"/>
    <property type="molecule type" value="Transcribed_RNA"/>
</dbReference>
<dbReference type="GO" id="GO:0005525">
    <property type="term" value="F:GTP binding"/>
    <property type="evidence" value="ECO:0007669"/>
    <property type="project" value="UniProtKB-KW"/>
</dbReference>
<dbReference type="SUPFAM" id="SSF52540">
    <property type="entry name" value="P-loop containing nucleoside triphosphate hydrolases"/>
    <property type="match status" value="1"/>
</dbReference>
<evidence type="ECO:0000256" key="1">
    <source>
        <dbReference type="ARBA" id="ARBA00004496"/>
    </source>
</evidence>
<dbReference type="InterPro" id="IPR050100">
    <property type="entry name" value="TRAFAC_GTPase_members"/>
</dbReference>
<evidence type="ECO:0000256" key="2">
    <source>
        <dbReference type="ARBA" id="ARBA00007249"/>
    </source>
</evidence>
<dbReference type="InterPro" id="IPR054696">
    <property type="entry name" value="GTP-eEF1A_C"/>
</dbReference>
<organism evidence="7">
    <name type="scientific">Percolomonas cosmopolitus</name>
    <dbReference type="NCBI Taxonomy" id="63605"/>
    <lineage>
        <taxon>Eukaryota</taxon>
        <taxon>Discoba</taxon>
        <taxon>Heterolobosea</taxon>
        <taxon>Tetramitia</taxon>
        <taxon>Eutetramitia</taxon>
        <taxon>Percolomonadidae</taxon>
        <taxon>Percolomonas</taxon>
    </lineage>
</organism>
<comment type="similarity">
    <text evidence="2">Belongs to the TRAFAC class translation factor GTPase superfamily. Classic translation factor GTPase family. EF-Tu/EF-1A subfamily.</text>
</comment>
<comment type="subcellular location">
    <subcellularLocation>
        <location evidence="1">Cytoplasm</location>
    </subcellularLocation>
</comment>
<gene>
    <name evidence="7" type="ORF">PCOS0759_LOCUS7652</name>
</gene>
<keyword evidence="3" id="KW-0963">Cytoplasm</keyword>
<dbReference type="FunFam" id="3.40.50.300:FF:001202">
    <property type="entry name" value="Translation elongation factor EF-1 subunit alpha"/>
    <property type="match status" value="1"/>
</dbReference>
<dbReference type="Gene3D" id="2.40.30.10">
    <property type="entry name" value="Translation factors"/>
    <property type="match status" value="2"/>
</dbReference>
<protein>
    <recommendedName>
        <fullName evidence="6">Tr-type G domain-containing protein</fullName>
    </recommendedName>
</protein>
<dbReference type="GO" id="GO:0003924">
    <property type="term" value="F:GTPase activity"/>
    <property type="evidence" value="ECO:0007669"/>
    <property type="project" value="InterPro"/>
</dbReference>
<dbReference type="FunFam" id="2.40.30.10:FF:000020">
    <property type="entry name" value="Translation elongation factor EF-1"/>
    <property type="match status" value="1"/>
</dbReference>
<dbReference type="InterPro" id="IPR009001">
    <property type="entry name" value="Transl_elong_EF1A/Init_IF2_C"/>
</dbReference>
<evidence type="ECO:0000259" key="6">
    <source>
        <dbReference type="PROSITE" id="PS51722"/>
    </source>
</evidence>
<keyword evidence="5" id="KW-0342">GTP-binding</keyword>
<sequence length="438" mass="49057">MTDEKKQKDPREHVNIVFIGHVDAGKSTLGGQIMYSTGQVDDRTIEKYTREAKEKNRDSWYLAFVMDCSEEEKEKGKTVHAARAHFETEKKRYTVIDAPGHKAYVPNMIGGASQADVAILVISARRGEFEAGFEQGGQTREHTMLAKTLGVERLIVVINKMDESTVQWSEERYNEIVDKLTPYLKKLGFKSKAFQFLPVSGFTGANIKNPIDSHKCPWYKGPTFLDALDDLDPIERNESGPLRMPVIDKYKDRGTMVVLGKIETGTVRVDDKVLIMPSNKEVEVAAIKSHDIDVDEARPGENVELHLKADLHKDDVHSGYVICDLKNPVLPVKEFLAQFLVLDKALFTSGYSAIIHIHTAVEDVTVTALMATLDKRTGKEITKKPKFAKQGDLLLVRMTLPQSVCITKFSDCPQLGRFTIREDKTVAVGKVTAIKPLK</sequence>
<dbReference type="PANTHER" id="PTHR23115">
    <property type="entry name" value="TRANSLATION FACTOR"/>
    <property type="match status" value="1"/>
</dbReference>
<reference evidence="7" key="1">
    <citation type="submission" date="2021-01" db="EMBL/GenBank/DDBJ databases">
        <authorList>
            <person name="Corre E."/>
            <person name="Pelletier E."/>
            <person name="Niang G."/>
            <person name="Scheremetjew M."/>
            <person name="Finn R."/>
            <person name="Kale V."/>
            <person name="Holt S."/>
            <person name="Cochrane G."/>
            <person name="Meng A."/>
            <person name="Brown T."/>
            <person name="Cohen L."/>
        </authorList>
    </citation>
    <scope>NUCLEOTIDE SEQUENCE</scope>
    <source>
        <strain evidence="7">WS</strain>
    </source>
</reference>
<dbReference type="Gene3D" id="3.40.50.300">
    <property type="entry name" value="P-loop containing nucleotide triphosphate hydrolases"/>
    <property type="match status" value="1"/>
</dbReference>
<evidence type="ECO:0000256" key="5">
    <source>
        <dbReference type="ARBA" id="ARBA00023134"/>
    </source>
</evidence>
<evidence type="ECO:0000256" key="3">
    <source>
        <dbReference type="ARBA" id="ARBA00022490"/>
    </source>
</evidence>
<dbReference type="CDD" id="cd03704">
    <property type="entry name" value="eRF3_C_III"/>
    <property type="match status" value="1"/>
</dbReference>
<feature type="domain" description="Tr-type G" evidence="6">
    <location>
        <begin position="11"/>
        <end position="238"/>
    </location>
</feature>
<dbReference type="Pfam" id="PF03144">
    <property type="entry name" value="GTP_EFTU_D2"/>
    <property type="match status" value="1"/>
</dbReference>
<dbReference type="SUPFAM" id="SSF50465">
    <property type="entry name" value="EF-Tu/eEF-1alpha/eIF2-gamma C-terminal domain"/>
    <property type="match status" value="1"/>
</dbReference>
<proteinExistence type="inferred from homology"/>
<dbReference type="CDD" id="cd04089">
    <property type="entry name" value="eRF3_II"/>
    <property type="match status" value="1"/>
</dbReference>
<dbReference type="InterPro" id="IPR027417">
    <property type="entry name" value="P-loop_NTPase"/>
</dbReference>
<dbReference type="Pfam" id="PF22594">
    <property type="entry name" value="GTP-eEF1A_C"/>
    <property type="match status" value="1"/>
</dbReference>
<dbReference type="AlphaFoldDB" id="A0A7S1KT15"/>